<dbReference type="EMBL" id="JACXVP010000007">
    <property type="protein sequence ID" value="KAG5594774.1"/>
    <property type="molecule type" value="Genomic_DNA"/>
</dbReference>
<evidence type="ECO:0000313" key="1">
    <source>
        <dbReference type="EMBL" id="KAG5594774.1"/>
    </source>
</evidence>
<protein>
    <submittedName>
        <fullName evidence="1">Uncharacterized protein</fullName>
    </submittedName>
</protein>
<dbReference type="Proteomes" id="UP000824120">
    <property type="component" value="Chromosome 7"/>
</dbReference>
<reference evidence="1 2" key="1">
    <citation type="submission" date="2020-09" db="EMBL/GenBank/DDBJ databases">
        <title>De no assembly of potato wild relative species, Solanum commersonii.</title>
        <authorList>
            <person name="Cho K."/>
        </authorList>
    </citation>
    <scope>NUCLEOTIDE SEQUENCE [LARGE SCALE GENOMIC DNA]</scope>
    <source>
        <strain evidence="1">LZ3.2</strain>
        <tissue evidence="1">Leaf</tissue>
    </source>
</reference>
<evidence type="ECO:0000313" key="2">
    <source>
        <dbReference type="Proteomes" id="UP000824120"/>
    </source>
</evidence>
<name>A0A9J5Y6V6_SOLCO</name>
<dbReference type="OrthoDB" id="1300171at2759"/>
<accession>A0A9J5Y6V6</accession>
<comment type="caution">
    <text evidence="1">The sequence shown here is derived from an EMBL/GenBank/DDBJ whole genome shotgun (WGS) entry which is preliminary data.</text>
</comment>
<proteinExistence type="predicted"/>
<dbReference type="AlphaFoldDB" id="A0A9J5Y6V6"/>
<sequence length="61" mass="7162">MKLDKIPYAHIITVLNNINITEIHPYYSDYRKPTALANTYEVRMVAMSNKEDWSVSNFVLE</sequence>
<keyword evidence="2" id="KW-1185">Reference proteome</keyword>
<organism evidence="1 2">
    <name type="scientific">Solanum commersonii</name>
    <name type="common">Commerson's wild potato</name>
    <name type="synonym">Commerson's nightshade</name>
    <dbReference type="NCBI Taxonomy" id="4109"/>
    <lineage>
        <taxon>Eukaryota</taxon>
        <taxon>Viridiplantae</taxon>
        <taxon>Streptophyta</taxon>
        <taxon>Embryophyta</taxon>
        <taxon>Tracheophyta</taxon>
        <taxon>Spermatophyta</taxon>
        <taxon>Magnoliopsida</taxon>
        <taxon>eudicotyledons</taxon>
        <taxon>Gunneridae</taxon>
        <taxon>Pentapetalae</taxon>
        <taxon>asterids</taxon>
        <taxon>lamiids</taxon>
        <taxon>Solanales</taxon>
        <taxon>Solanaceae</taxon>
        <taxon>Solanoideae</taxon>
        <taxon>Solaneae</taxon>
        <taxon>Solanum</taxon>
    </lineage>
</organism>
<gene>
    <name evidence="1" type="ORF">H5410_036006</name>
</gene>